<protein>
    <recommendedName>
        <fullName evidence="3">Type VI secretion system baseplate subunit TssF</fullName>
    </recommendedName>
</protein>
<dbReference type="Proteomes" id="UP001549146">
    <property type="component" value="Unassembled WGS sequence"/>
</dbReference>
<gene>
    <name evidence="1" type="ORF">ABID46_000032</name>
</gene>
<dbReference type="EMBL" id="JBEPMO010000001">
    <property type="protein sequence ID" value="MET3730480.1"/>
    <property type="molecule type" value="Genomic_DNA"/>
</dbReference>
<name>A0ABV2LPI4_9FLAO</name>
<dbReference type="InterPro" id="IPR010272">
    <property type="entry name" value="T6SS_TssF"/>
</dbReference>
<organism evidence="1 2">
    <name type="scientific">Moheibacter stercoris</name>
    <dbReference type="NCBI Taxonomy" id="1628251"/>
    <lineage>
        <taxon>Bacteria</taxon>
        <taxon>Pseudomonadati</taxon>
        <taxon>Bacteroidota</taxon>
        <taxon>Flavobacteriia</taxon>
        <taxon>Flavobacteriales</taxon>
        <taxon>Weeksellaceae</taxon>
        <taxon>Moheibacter</taxon>
    </lineage>
</organism>
<sequence length="617" mass="70972">MQSKERIKDRVLKRAARLWGYTDSEFETSFDPLVGLLLDAISSELEKLSAEIHGSESRIIERMLEVMSPASNAGSIPSMAIIHSTPSENNFKLRLKNQLYCKKNIPNVYNPQNSITKEIFFGPTAEFILSSAEISHLALDNLMYSIPRSSYKEIYHKSENRVQNAHLWLGLSQINPGTTLKKLMFYTDIKENHQKEFFYHYLKQAKFYLGEKQIPFEIGFNVPTSQLDIDSIITKNYNRIEQIYREVNRNYHDRFLHFTQDIVVHPEDFQVPEELIRVFGSDKLNNLKDVVWLRVEFPEAMRNEVLETANFSLNCYPVINKKLLTANQAADPFINYIPMISSDHFLDVDKIRDSEGYSYHIKDFSRESLESGNATLRSNGVMRFDERNASELIQYLLELLKDESASFSVIGGDFIKKTIEEVNQLIAILEQQTKEKLFIKSSSPYVIVKPKDKTGTGNDTLYVHFWSTCGEDANGLKPGTKVLPPSGTDFIPNSAYLVTSSVGGRTRLSIQEKINSYRSSLLSHGRIVTIADIKAFTLDHFRNLISQVEVKRGTKKEVAQKSGFTRTIDVYISKNVQNDQELLESEWEYLCESYKQKLMHASSNVYPYRLYFEGMEI</sequence>
<accession>A0ABV2LPI4</accession>
<reference evidence="1 2" key="1">
    <citation type="submission" date="2024-06" db="EMBL/GenBank/DDBJ databases">
        <title>Genomic Encyclopedia of Type Strains, Phase IV (KMG-IV): sequencing the most valuable type-strain genomes for metagenomic binning, comparative biology and taxonomic classification.</title>
        <authorList>
            <person name="Goeker M."/>
        </authorList>
    </citation>
    <scope>NUCLEOTIDE SEQUENCE [LARGE SCALE GENOMIC DNA]</scope>
    <source>
        <strain evidence="1 2">DSM 29388</strain>
    </source>
</reference>
<dbReference type="Pfam" id="PF05947">
    <property type="entry name" value="T6SS_TssF"/>
    <property type="match status" value="1"/>
</dbReference>
<evidence type="ECO:0008006" key="3">
    <source>
        <dbReference type="Google" id="ProtNLM"/>
    </source>
</evidence>
<evidence type="ECO:0000313" key="2">
    <source>
        <dbReference type="Proteomes" id="UP001549146"/>
    </source>
</evidence>
<keyword evidence="2" id="KW-1185">Reference proteome</keyword>
<dbReference type="RefSeq" id="WP_354505403.1">
    <property type="nucleotide sequence ID" value="NZ_JBEPMO010000001.1"/>
</dbReference>
<evidence type="ECO:0000313" key="1">
    <source>
        <dbReference type="EMBL" id="MET3730480.1"/>
    </source>
</evidence>
<comment type="caution">
    <text evidence="1">The sequence shown here is derived from an EMBL/GenBank/DDBJ whole genome shotgun (WGS) entry which is preliminary data.</text>
</comment>
<proteinExistence type="predicted"/>